<evidence type="ECO:0000313" key="1">
    <source>
        <dbReference type="EMBL" id="HIR38794.1"/>
    </source>
</evidence>
<comment type="caution">
    <text evidence="1">The sequence shown here is derived from an EMBL/GenBank/DDBJ whole genome shotgun (WGS) entry which is preliminary data.</text>
</comment>
<dbReference type="EMBL" id="DVHB01000006">
    <property type="protein sequence ID" value="HIR38794.1"/>
    <property type="molecule type" value="Genomic_DNA"/>
</dbReference>
<name>A0A9D1AF04_9FIRM</name>
<gene>
    <name evidence="1" type="ORF">IAB90_00270</name>
</gene>
<accession>A0A9D1AF04</accession>
<proteinExistence type="predicted"/>
<reference evidence="1" key="1">
    <citation type="submission" date="2020-10" db="EMBL/GenBank/DDBJ databases">
        <authorList>
            <person name="Gilroy R."/>
        </authorList>
    </citation>
    <scope>NUCLEOTIDE SEQUENCE</scope>
    <source>
        <strain evidence="1">ChiW25-3613</strain>
    </source>
</reference>
<dbReference type="AlphaFoldDB" id="A0A9D1AF04"/>
<sequence>MKDLSVKFDLENSEFYTALRLVAGAFCTIAEKDIDAAEDFKVCVTESAIILKNCGFKTLNAVFNAQGGVKAVLTGEGGSPAEAENDLSLALIGALVEKCGIDREGGVIRSVTLEL</sequence>
<organism evidence="1 2">
    <name type="scientific">Candidatus Coproplasma stercoripullorum</name>
    <dbReference type="NCBI Taxonomy" id="2840751"/>
    <lineage>
        <taxon>Bacteria</taxon>
        <taxon>Bacillati</taxon>
        <taxon>Bacillota</taxon>
        <taxon>Clostridia</taxon>
        <taxon>Eubacteriales</taxon>
        <taxon>Candidatus Coproplasma</taxon>
    </lineage>
</organism>
<evidence type="ECO:0000313" key="2">
    <source>
        <dbReference type="Proteomes" id="UP000824179"/>
    </source>
</evidence>
<dbReference type="Proteomes" id="UP000824179">
    <property type="component" value="Unassembled WGS sequence"/>
</dbReference>
<protein>
    <submittedName>
        <fullName evidence="1">Uncharacterized protein</fullName>
    </submittedName>
</protein>
<reference evidence="1" key="2">
    <citation type="journal article" date="2021" name="PeerJ">
        <title>Extensive microbial diversity within the chicken gut microbiome revealed by metagenomics and culture.</title>
        <authorList>
            <person name="Gilroy R."/>
            <person name="Ravi A."/>
            <person name="Getino M."/>
            <person name="Pursley I."/>
            <person name="Horton D.L."/>
            <person name="Alikhan N.F."/>
            <person name="Baker D."/>
            <person name="Gharbi K."/>
            <person name="Hall N."/>
            <person name="Watson M."/>
            <person name="Adriaenssens E.M."/>
            <person name="Foster-Nyarko E."/>
            <person name="Jarju S."/>
            <person name="Secka A."/>
            <person name="Antonio M."/>
            <person name="Oren A."/>
            <person name="Chaudhuri R.R."/>
            <person name="La Ragione R."/>
            <person name="Hildebrand F."/>
            <person name="Pallen M.J."/>
        </authorList>
    </citation>
    <scope>NUCLEOTIDE SEQUENCE</scope>
    <source>
        <strain evidence="1">ChiW25-3613</strain>
    </source>
</reference>